<dbReference type="InParanoid" id="K3WH38"/>
<reference evidence="1" key="3">
    <citation type="submission" date="2015-02" db="UniProtKB">
        <authorList>
            <consortium name="EnsemblProtists"/>
        </authorList>
    </citation>
    <scope>IDENTIFICATION</scope>
    <source>
        <strain evidence="1">DAOM BR144</strain>
    </source>
</reference>
<dbReference type="EnsemblProtists" id="PYU1_T004279">
    <property type="protein sequence ID" value="PYU1_T004279"/>
    <property type="gene ID" value="PYU1_G004269"/>
</dbReference>
<evidence type="ECO:0000313" key="1">
    <source>
        <dbReference type="EnsemblProtists" id="PYU1_T004279"/>
    </source>
</evidence>
<sequence>MFMDQELNRCREQRRHHLSEIRSWLAQFERRHKRKPAAAERPKSWLNHQRCCRVLTDRIKELEARLSEARKSFYKKSDFQSDEEELEHATRLDDSVSTCQQWSGQ</sequence>
<keyword evidence="2" id="KW-1185">Reference proteome</keyword>
<dbReference type="VEuPathDB" id="FungiDB:PYU1_G004269"/>
<proteinExistence type="predicted"/>
<protein>
    <submittedName>
        <fullName evidence="1">Uncharacterized protein</fullName>
    </submittedName>
</protein>
<dbReference type="Proteomes" id="UP000019132">
    <property type="component" value="Unassembled WGS sequence"/>
</dbReference>
<dbReference type="HOGENOM" id="CLU_2241992_0_0_1"/>
<organism evidence="1 2">
    <name type="scientific">Globisporangium ultimum (strain ATCC 200006 / CBS 805.95 / DAOM BR144)</name>
    <name type="common">Pythium ultimum</name>
    <dbReference type="NCBI Taxonomy" id="431595"/>
    <lineage>
        <taxon>Eukaryota</taxon>
        <taxon>Sar</taxon>
        <taxon>Stramenopiles</taxon>
        <taxon>Oomycota</taxon>
        <taxon>Peronosporomycetes</taxon>
        <taxon>Pythiales</taxon>
        <taxon>Pythiaceae</taxon>
        <taxon>Globisporangium</taxon>
    </lineage>
</organism>
<dbReference type="EMBL" id="GL376567">
    <property type="status" value="NOT_ANNOTATED_CDS"/>
    <property type="molecule type" value="Genomic_DNA"/>
</dbReference>
<name>K3WH38_GLOUD</name>
<reference evidence="2" key="1">
    <citation type="journal article" date="2010" name="Genome Biol.">
        <title>Genome sequence of the necrotrophic plant pathogen Pythium ultimum reveals original pathogenicity mechanisms and effector repertoire.</title>
        <authorList>
            <person name="Levesque C.A."/>
            <person name="Brouwer H."/>
            <person name="Cano L."/>
            <person name="Hamilton J.P."/>
            <person name="Holt C."/>
            <person name="Huitema E."/>
            <person name="Raffaele S."/>
            <person name="Robideau G.P."/>
            <person name="Thines M."/>
            <person name="Win J."/>
            <person name="Zerillo M.M."/>
            <person name="Beakes G.W."/>
            <person name="Boore J.L."/>
            <person name="Busam D."/>
            <person name="Dumas B."/>
            <person name="Ferriera S."/>
            <person name="Fuerstenberg S.I."/>
            <person name="Gachon C.M."/>
            <person name="Gaulin E."/>
            <person name="Govers F."/>
            <person name="Grenville-Briggs L."/>
            <person name="Horner N."/>
            <person name="Hostetler J."/>
            <person name="Jiang R.H."/>
            <person name="Johnson J."/>
            <person name="Krajaejun T."/>
            <person name="Lin H."/>
            <person name="Meijer H.J."/>
            <person name="Moore B."/>
            <person name="Morris P."/>
            <person name="Phuntmart V."/>
            <person name="Puiu D."/>
            <person name="Shetty J."/>
            <person name="Stajich J.E."/>
            <person name="Tripathy S."/>
            <person name="Wawra S."/>
            <person name="van West P."/>
            <person name="Whitty B.R."/>
            <person name="Coutinho P.M."/>
            <person name="Henrissat B."/>
            <person name="Martin F."/>
            <person name="Thomas P.D."/>
            <person name="Tyler B.M."/>
            <person name="De Vries R.P."/>
            <person name="Kamoun S."/>
            <person name="Yandell M."/>
            <person name="Tisserat N."/>
            <person name="Buell C.R."/>
        </authorList>
    </citation>
    <scope>NUCLEOTIDE SEQUENCE</scope>
    <source>
        <strain evidence="2">DAOM:BR144</strain>
    </source>
</reference>
<dbReference type="AlphaFoldDB" id="K3WH38"/>
<evidence type="ECO:0000313" key="2">
    <source>
        <dbReference type="Proteomes" id="UP000019132"/>
    </source>
</evidence>
<reference evidence="2" key="2">
    <citation type="submission" date="2010-04" db="EMBL/GenBank/DDBJ databases">
        <authorList>
            <person name="Buell R."/>
            <person name="Hamilton J."/>
            <person name="Hostetler J."/>
        </authorList>
    </citation>
    <scope>NUCLEOTIDE SEQUENCE [LARGE SCALE GENOMIC DNA]</scope>
    <source>
        <strain evidence="2">DAOM:BR144</strain>
    </source>
</reference>
<accession>K3WH38</accession>
<dbReference type="eggNOG" id="ENOG502SXCN">
    <property type="taxonomic scope" value="Eukaryota"/>
</dbReference>